<evidence type="ECO:0000313" key="2">
    <source>
        <dbReference type="EMBL" id="KAG2657351.1"/>
    </source>
</evidence>
<name>A0A8T0X6R5_PANVG</name>
<accession>A0A8T0X6R5</accession>
<keyword evidence="3" id="KW-1185">Reference proteome</keyword>
<sequence length="70" mass="8227">MPPSSPQRGRRRHQRHREPVVPAPCCQRPRLRTPPVRPRLRVLDIAVGFVFDHRWSSPLRERTKVREGAS</sequence>
<gene>
    <name evidence="2" type="ORF">PVAP13_1KG252154</name>
</gene>
<feature type="region of interest" description="Disordered" evidence="1">
    <location>
        <begin position="1"/>
        <end position="33"/>
    </location>
</feature>
<comment type="caution">
    <text evidence="2">The sequence shown here is derived from an EMBL/GenBank/DDBJ whole genome shotgun (WGS) entry which is preliminary data.</text>
</comment>
<dbReference type="Proteomes" id="UP000823388">
    <property type="component" value="Chromosome 1K"/>
</dbReference>
<protein>
    <submittedName>
        <fullName evidence="2">Uncharacterized protein</fullName>
    </submittedName>
</protein>
<reference evidence="2" key="1">
    <citation type="submission" date="2020-05" db="EMBL/GenBank/DDBJ databases">
        <title>WGS assembly of Panicum virgatum.</title>
        <authorList>
            <person name="Lovell J.T."/>
            <person name="Jenkins J."/>
            <person name="Shu S."/>
            <person name="Juenger T.E."/>
            <person name="Schmutz J."/>
        </authorList>
    </citation>
    <scope>NUCLEOTIDE SEQUENCE</scope>
    <source>
        <strain evidence="2">AP13</strain>
    </source>
</reference>
<proteinExistence type="predicted"/>
<dbReference type="EMBL" id="CM029037">
    <property type="protein sequence ID" value="KAG2657351.1"/>
    <property type="molecule type" value="Genomic_DNA"/>
</dbReference>
<organism evidence="2 3">
    <name type="scientific">Panicum virgatum</name>
    <name type="common">Blackwell switchgrass</name>
    <dbReference type="NCBI Taxonomy" id="38727"/>
    <lineage>
        <taxon>Eukaryota</taxon>
        <taxon>Viridiplantae</taxon>
        <taxon>Streptophyta</taxon>
        <taxon>Embryophyta</taxon>
        <taxon>Tracheophyta</taxon>
        <taxon>Spermatophyta</taxon>
        <taxon>Magnoliopsida</taxon>
        <taxon>Liliopsida</taxon>
        <taxon>Poales</taxon>
        <taxon>Poaceae</taxon>
        <taxon>PACMAD clade</taxon>
        <taxon>Panicoideae</taxon>
        <taxon>Panicodae</taxon>
        <taxon>Paniceae</taxon>
        <taxon>Panicinae</taxon>
        <taxon>Panicum</taxon>
        <taxon>Panicum sect. Hiantes</taxon>
    </lineage>
</organism>
<evidence type="ECO:0000313" key="3">
    <source>
        <dbReference type="Proteomes" id="UP000823388"/>
    </source>
</evidence>
<dbReference type="AlphaFoldDB" id="A0A8T0X6R5"/>
<evidence type="ECO:0000256" key="1">
    <source>
        <dbReference type="SAM" id="MobiDB-lite"/>
    </source>
</evidence>